<dbReference type="Proteomes" id="UP001234297">
    <property type="component" value="Chromosome 3"/>
</dbReference>
<keyword evidence="2" id="KW-1185">Reference proteome</keyword>
<sequence>MPSLCSTISMMLGVAINSDQRKRLTASPAVAMPVYSAAAPNTINRQLPSSKMPWLYSTISMMLGVAIDSDQRKRLTTSPAVVMLVYGAPAPNHQSQASFFENDLVVQYYFYDARSGHQFRSKKEVTASPVVAMPVYGAPAPNTINRQLPSSKMPWSCSSISMMLGVAVNSNQRKRMTASPVVAMPYYFYEARSGHRFRSKKEVDSFARYGDATLRHPSSEHHQSPASFIENALVVQYFYDARSGHQFQSKKEVDNFARCGDAVLRRPSSEHHQSPASFIKNALVVHYYFMMLGVAIDSNQRKRLTASPIWESFQHTNPKAKSEESNVLHTMSSPPTLIYLSKHLPSLKTGIAPHRREVALPVPLVTGKLLESSPCVAGVRVAVAVLVRRWFPEPELEEEGSRKGAVLGLAGPHLSVKKKRNVEEEEEGGPAAVEV</sequence>
<evidence type="ECO:0000313" key="2">
    <source>
        <dbReference type="Proteomes" id="UP001234297"/>
    </source>
</evidence>
<dbReference type="EMBL" id="CM056811">
    <property type="protein sequence ID" value="KAJ8636740.1"/>
    <property type="molecule type" value="Genomic_DNA"/>
</dbReference>
<accession>A0ACC2LTQ6</accession>
<comment type="caution">
    <text evidence="1">The sequence shown here is derived from an EMBL/GenBank/DDBJ whole genome shotgun (WGS) entry which is preliminary data.</text>
</comment>
<name>A0ACC2LTQ6_PERAE</name>
<reference evidence="1 2" key="1">
    <citation type="journal article" date="2022" name="Hortic Res">
        <title>A haplotype resolved chromosomal level avocado genome allows analysis of novel avocado genes.</title>
        <authorList>
            <person name="Nath O."/>
            <person name="Fletcher S.J."/>
            <person name="Hayward A."/>
            <person name="Shaw L.M."/>
            <person name="Masouleh A.K."/>
            <person name="Furtado A."/>
            <person name="Henry R.J."/>
            <person name="Mitter N."/>
        </authorList>
    </citation>
    <scope>NUCLEOTIDE SEQUENCE [LARGE SCALE GENOMIC DNA]</scope>
    <source>
        <strain evidence="2">cv. Hass</strain>
    </source>
</reference>
<protein>
    <submittedName>
        <fullName evidence="1">Uncharacterized protein</fullName>
    </submittedName>
</protein>
<proteinExistence type="predicted"/>
<organism evidence="1 2">
    <name type="scientific">Persea americana</name>
    <name type="common">Avocado</name>
    <dbReference type="NCBI Taxonomy" id="3435"/>
    <lineage>
        <taxon>Eukaryota</taxon>
        <taxon>Viridiplantae</taxon>
        <taxon>Streptophyta</taxon>
        <taxon>Embryophyta</taxon>
        <taxon>Tracheophyta</taxon>
        <taxon>Spermatophyta</taxon>
        <taxon>Magnoliopsida</taxon>
        <taxon>Magnoliidae</taxon>
        <taxon>Laurales</taxon>
        <taxon>Lauraceae</taxon>
        <taxon>Persea</taxon>
    </lineage>
</organism>
<evidence type="ECO:0000313" key="1">
    <source>
        <dbReference type="EMBL" id="KAJ8636740.1"/>
    </source>
</evidence>
<gene>
    <name evidence="1" type="ORF">MRB53_011007</name>
</gene>